<dbReference type="RefSeq" id="WP_154760601.1">
    <property type="nucleotide sequence ID" value="NZ_WMBA01000070.1"/>
</dbReference>
<accession>A0A6N7Z9X1</accession>
<dbReference type="EMBL" id="WMBA01000070">
    <property type="protein sequence ID" value="MTD58520.1"/>
    <property type="molecule type" value="Genomic_DNA"/>
</dbReference>
<organism evidence="1 2">
    <name type="scientific">Amycolatopsis pithecellobii</name>
    <dbReference type="NCBI Taxonomy" id="664692"/>
    <lineage>
        <taxon>Bacteria</taxon>
        <taxon>Bacillati</taxon>
        <taxon>Actinomycetota</taxon>
        <taxon>Actinomycetes</taxon>
        <taxon>Pseudonocardiales</taxon>
        <taxon>Pseudonocardiaceae</taxon>
        <taxon>Amycolatopsis</taxon>
    </lineage>
</organism>
<protein>
    <submittedName>
        <fullName evidence="1">Uncharacterized protein</fullName>
    </submittedName>
</protein>
<dbReference type="OrthoDB" id="9799345at2"/>
<evidence type="ECO:0000313" key="2">
    <source>
        <dbReference type="Proteomes" id="UP000440096"/>
    </source>
</evidence>
<gene>
    <name evidence="1" type="ORF">GKO32_31765</name>
</gene>
<dbReference type="Proteomes" id="UP000440096">
    <property type="component" value="Unassembled WGS sequence"/>
</dbReference>
<comment type="caution">
    <text evidence="1">The sequence shown here is derived from an EMBL/GenBank/DDBJ whole genome shotgun (WGS) entry which is preliminary data.</text>
</comment>
<evidence type="ECO:0000313" key="1">
    <source>
        <dbReference type="EMBL" id="MTD58520.1"/>
    </source>
</evidence>
<sequence>MVFEGRRGLGRVAFDLLRTVVAERDAPAATDFDAACERAVDLARLAGSGARDAGHSHRSEVRATIRRVVADHAICRP</sequence>
<keyword evidence="2" id="KW-1185">Reference proteome</keyword>
<name>A0A6N7Z9X1_9PSEU</name>
<dbReference type="AlphaFoldDB" id="A0A6N7Z9X1"/>
<proteinExistence type="predicted"/>
<reference evidence="1 2" key="1">
    <citation type="submission" date="2019-11" db="EMBL/GenBank/DDBJ databases">
        <title>Draft genome of Amycolatopsis RM579.</title>
        <authorList>
            <person name="Duangmal K."/>
            <person name="Mingma R."/>
        </authorList>
    </citation>
    <scope>NUCLEOTIDE SEQUENCE [LARGE SCALE GENOMIC DNA]</scope>
    <source>
        <strain evidence="1 2">RM579</strain>
    </source>
</reference>